<dbReference type="Proteomes" id="UP000661607">
    <property type="component" value="Unassembled WGS sequence"/>
</dbReference>
<dbReference type="RefSeq" id="WP_192781384.1">
    <property type="nucleotide sequence ID" value="NZ_BAAASY010000010.1"/>
</dbReference>
<name>A0ABR9KV70_9ACTN</name>
<evidence type="ECO:0000313" key="9">
    <source>
        <dbReference type="EMBL" id="MBE1565936.1"/>
    </source>
</evidence>
<feature type="domain" description="RNA polymerase sigma-70 region 2" evidence="7">
    <location>
        <begin position="17"/>
        <end position="76"/>
    </location>
</feature>
<evidence type="ECO:0000256" key="2">
    <source>
        <dbReference type="ARBA" id="ARBA00023015"/>
    </source>
</evidence>
<dbReference type="InterPro" id="IPR014284">
    <property type="entry name" value="RNA_pol_sigma-70_dom"/>
</dbReference>
<evidence type="ECO:0000313" key="10">
    <source>
        <dbReference type="Proteomes" id="UP000661607"/>
    </source>
</evidence>
<keyword evidence="5 6" id="KW-0804">Transcription</keyword>
<dbReference type="Pfam" id="PF04542">
    <property type="entry name" value="Sigma70_r2"/>
    <property type="match status" value="1"/>
</dbReference>
<comment type="similarity">
    <text evidence="1 6">Belongs to the sigma-70 factor family. ECF subfamily.</text>
</comment>
<reference evidence="9 10" key="1">
    <citation type="submission" date="2020-10" db="EMBL/GenBank/DDBJ databases">
        <title>Sequencing the genomes of 1000 actinobacteria strains.</title>
        <authorList>
            <person name="Klenk H.-P."/>
        </authorList>
    </citation>
    <scope>NUCLEOTIDE SEQUENCE [LARGE SCALE GENOMIC DNA]</scope>
    <source>
        <strain evidence="9 10">DSM 43748</strain>
    </source>
</reference>
<dbReference type="NCBIfam" id="TIGR02937">
    <property type="entry name" value="sigma70-ECF"/>
    <property type="match status" value="1"/>
</dbReference>
<dbReference type="PANTHER" id="PTHR43133">
    <property type="entry name" value="RNA POLYMERASE ECF-TYPE SIGMA FACTO"/>
    <property type="match status" value="1"/>
</dbReference>
<evidence type="ECO:0000256" key="3">
    <source>
        <dbReference type="ARBA" id="ARBA00023082"/>
    </source>
</evidence>
<keyword evidence="3 6" id="KW-0731">Sigma factor</keyword>
<evidence type="ECO:0000256" key="1">
    <source>
        <dbReference type="ARBA" id="ARBA00010641"/>
    </source>
</evidence>
<dbReference type="InterPro" id="IPR039425">
    <property type="entry name" value="RNA_pol_sigma-70-like"/>
</dbReference>
<protein>
    <recommendedName>
        <fullName evidence="6">RNA polymerase sigma factor</fullName>
    </recommendedName>
</protein>
<evidence type="ECO:0000259" key="7">
    <source>
        <dbReference type="Pfam" id="PF04542"/>
    </source>
</evidence>
<dbReference type="InterPro" id="IPR000838">
    <property type="entry name" value="RNA_pol_sigma70_ECF_CS"/>
</dbReference>
<dbReference type="InterPro" id="IPR007627">
    <property type="entry name" value="RNA_pol_sigma70_r2"/>
</dbReference>
<dbReference type="InterPro" id="IPR013249">
    <property type="entry name" value="RNA_pol_sigma70_r4_t2"/>
</dbReference>
<proteinExistence type="inferred from homology"/>
<dbReference type="Pfam" id="PF08281">
    <property type="entry name" value="Sigma70_r4_2"/>
    <property type="match status" value="1"/>
</dbReference>
<dbReference type="SUPFAM" id="SSF88659">
    <property type="entry name" value="Sigma3 and sigma4 domains of RNA polymerase sigma factors"/>
    <property type="match status" value="1"/>
</dbReference>
<dbReference type="CDD" id="cd06171">
    <property type="entry name" value="Sigma70_r4"/>
    <property type="match status" value="1"/>
</dbReference>
<keyword evidence="4 6" id="KW-0238">DNA-binding</keyword>
<comment type="caution">
    <text evidence="9">The sequence shown here is derived from an EMBL/GenBank/DDBJ whole genome shotgun (WGS) entry which is preliminary data.</text>
</comment>
<dbReference type="EMBL" id="JADBEF010000001">
    <property type="protein sequence ID" value="MBE1565936.1"/>
    <property type="molecule type" value="Genomic_DNA"/>
</dbReference>
<evidence type="ECO:0000256" key="5">
    <source>
        <dbReference type="ARBA" id="ARBA00023163"/>
    </source>
</evidence>
<dbReference type="PANTHER" id="PTHR43133:SF8">
    <property type="entry name" value="RNA POLYMERASE SIGMA FACTOR HI_1459-RELATED"/>
    <property type="match status" value="1"/>
</dbReference>
<evidence type="ECO:0000259" key="8">
    <source>
        <dbReference type="Pfam" id="PF08281"/>
    </source>
</evidence>
<organism evidence="9 10">
    <name type="scientific">Nonomuraea africana</name>
    <dbReference type="NCBI Taxonomy" id="46171"/>
    <lineage>
        <taxon>Bacteria</taxon>
        <taxon>Bacillati</taxon>
        <taxon>Actinomycetota</taxon>
        <taxon>Actinomycetes</taxon>
        <taxon>Streptosporangiales</taxon>
        <taxon>Streptosporangiaceae</taxon>
        <taxon>Nonomuraea</taxon>
    </lineage>
</organism>
<keyword evidence="10" id="KW-1185">Reference proteome</keyword>
<evidence type="ECO:0000256" key="6">
    <source>
        <dbReference type="RuleBase" id="RU000716"/>
    </source>
</evidence>
<keyword evidence="2 6" id="KW-0805">Transcription regulation</keyword>
<dbReference type="InterPro" id="IPR013324">
    <property type="entry name" value="RNA_pol_sigma_r3/r4-like"/>
</dbReference>
<dbReference type="InterPro" id="IPR013325">
    <property type="entry name" value="RNA_pol_sigma_r2"/>
</dbReference>
<gene>
    <name evidence="9" type="ORF">H4W81_008715</name>
</gene>
<dbReference type="InterPro" id="IPR036388">
    <property type="entry name" value="WH-like_DNA-bd_sf"/>
</dbReference>
<dbReference type="SUPFAM" id="SSF88946">
    <property type="entry name" value="Sigma2 domain of RNA polymerase sigma factors"/>
    <property type="match status" value="1"/>
</dbReference>
<dbReference type="Gene3D" id="1.10.10.10">
    <property type="entry name" value="Winged helix-like DNA-binding domain superfamily/Winged helix DNA-binding domain"/>
    <property type="match status" value="1"/>
</dbReference>
<feature type="domain" description="RNA polymerase sigma factor 70 region 4 type 2" evidence="8">
    <location>
        <begin position="105"/>
        <end position="156"/>
    </location>
</feature>
<dbReference type="PROSITE" id="PS01063">
    <property type="entry name" value="SIGMA70_ECF"/>
    <property type="match status" value="1"/>
</dbReference>
<dbReference type="Gene3D" id="1.10.1740.10">
    <property type="match status" value="1"/>
</dbReference>
<accession>A0ABR9KV70</accession>
<evidence type="ECO:0000256" key="4">
    <source>
        <dbReference type="ARBA" id="ARBA00023125"/>
    </source>
</evidence>
<sequence>MSKRHERFLRATMPAADLVFNLARRLTPAQADAEDLVQETYARAWAAWIDGRRPRKAAPWLATICLNLGRDRLRRTATHAETFWQPTFDPPGQADVENEAVNRSMVEAALRRLPEEQRLAVILMDLCGFTAAEVAIVVGSPRGTVLARVHRGRKKLAQAVQEVKSRAPRS</sequence>